<feature type="active site" description="For helper component proteinase activity" evidence="32">
    <location>
        <position position="150"/>
    </location>
</feature>
<dbReference type="SMART" id="SM00487">
    <property type="entry name" value="DEXDc"/>
    <property type="match status" value="1"/>
</dbReference>
<dbReference type="InterPro" id="IPR001650">
    <property type="entry name" value="Helicase_C-like"/>
</dbReference>
<evidence type="ECO:0000256" key="14">
    <source>
        <dbReference type="ARBA" id="ARBA00022670"/>
    </source>
</evidence>
<dbReference type="PROSITE" id="PS51436">
    <property type="entry name" value="POTYVIRUS_NIA_PRO"/>
    <property type="match status" value="1"/>
</dbReference>
<keyword evidence="5" id="KW-0941">Suppressor of RNA silencing</keyword>
<evidence type="ECO:0000256" key="22">
    <source>
        <dbReference type="ARBA" id="ARBA00022844"/>
    </source>
</evidence>
<comment type="catalytic activity">
    <reaction evidence="2">
        <text>Hydrolyzes a Gly-|-Gly bond at its own C-terminus, commonly in the sequence -Tyr-Xaa-Val-Gly-|-Gly, in the processing of the potyviral polyprotein.</text>
        <dbReference type="EC" id="3.4.22.45"/>
    </reaction>
</comment>
<dbReference type="PANTHER" id="PTHR18934">
    <property type="entry name" value="ATP-DEPENDENT RNA HELICASE"/>
    <property type="match status" value="1"/>
</dbReference>
<dbReference type="InterPro" id="IPR013648">
    <property type="entry name" value="PP_Potyviridae"/>
</dbReference>
<dbReference type="Gene3D" id="3.30.70.270">
    <property type="match status" value="1"/>
</dbReference>
<dbReference type="Pfam" id="PF00270">
    <property type="entry name" value="DEAD"/>
    <property type="match status" value="1"/>
</dbReference>
<dbReference type="CDD" id="cd23175">
    <property type="entry name" value="ps-ssRNAv_Potyviridae_RdRp"/>
    <property type="match status" value="1"/>
</dbReference>
<evidence type="ECO:0000259" key="35">
    <source>
        <dbReference type="PROSITE" id="PS50507"/>
    </source>
</evidence>
<dbReference type="PROSITE" id="PS51192">
    <property type="entry name" value="HELICASE_ATP_BIND_1"/>
    <property type="match status" value="1"/>
</dbReference>
<keyword evidence="20" id="KW-0788">Thiol protease</keyword>
<evidence type="ECO:0000259" key="37">
    <source>
        <dbReference type="PROSITE" id="PS51194"/>
    </source>
</evidence>
<dbReference type="Proteomes" id="UP000232839">
    <property type="component" value="Segment"/>
</dbReference>
<dbReference type="Pfam" id="PF08440">
    <property type="entry name" value="Poty_PP"/>
    <property type="match status" value="1"/>
</dbReference>
<comment type="function">
    <text evidence="28">Has helicase activity. It may be involved in replication.</text>
</comment>
<feature type="domain" description="Peptidase C4" evidence="38">
    <location>
        <begin position="1546"/>
        <end position="1764"/>
    </location>
</feature>
<evidence type="ECO:0000256" key="34">
    <source>
        <dbReference type="SAM" id="Phobius"/>
    </source>
</evidence>
<dbReference type="KEGG" id="vg:37618665"/>
<dbReference type="InterPro" id="IPR043502">
    <property type="entry name" value="DNA/RNA_pol_sf"/>
</dbReference>
<keyword evidence="22" id="KW-0946">Virion</keyword>
<evidence type="ECO:0000256" key="2">
    <source>
        <dbReference type="ARBA" id="ARBA00001848"/>
    </source>
</evidence>
<dbReference type="Pfam" id="PF00271">
    <property type="entry name" value="Helicase_C"/>
    <property type="match status" value="1"/>
</dbReference>
<evidence type="ECO:0000256" key="18">
    <source>
        <dbReference type="ARBA" id="ARBA00022801"/>
    </source>
</evidence>
<proteinExistence type="inferred from homology"/>
<keyword evidence="9" id="KW-0191">Covalent protein-RNA linkage</keyword>
<dbReference type="Gene3D" id="2.40.10.10">
    <property type="entry name" value="Trypsin-like serine proteases"/>
    <property type="match status" value="1"/>
</dbReference>
<evidence type="ECO:0000256" key="33">
    <source>
        <dbReference type="SAM" id="MobiDB-lite"/>
    </source>
</evidence>
<dbReference type="InterPro" id="IPR009003">
    <property type="entry name" value="Peptidase_S1_PA"/>
</dbReference>
<evidence type="ECO:0000256" key="12">
    <source>
        <dbReference type="ARBA" id="ARBA00022581"/>
    </source>
</evidence>
<keyword evidence="24" id="KW-0899">Viral immunoevasion</keyword>
<keyword evidence="34" id="KW-0472">Membrane</keyword>
<keyword evidence="6" id="KW-0696">RNA-directed RNA polymerase</keyword>
<evidence type="ECO:0000256" key="28">
    <source>
        <dbReference type="ARBA" id="ARBA00029422"/>
    </source>
</evidence>
<dbReference type="PANTHER" id="PTHR18934:SF99">
    <property type="entry name" value="ATP-DEPENDENT RNA HELICASE DHX37-RELATED"/>
    <property type="match status" value="1"/>
</dbReference>
<dbReference type="GO" id="GO:0003968">
    <property type="term" value="F:RNA-directed RNA polymerase activity"/>
    <property type="evidence" value="ECO:0007669"/>
    <property type="project" value="UniProtKB-KW"/>
</dbReference>
<keyword evidence="7" id="KW-1036">Host cytoplasmic vesicle</keyword>
<feature type="transmembrane region" description="Helical" evidence="34">
    <location>
        <begin position="533"/>
        <end position="550"/>
    </location>
</feature>
<evidence type="ECO:0000256" key="30">
    <source>
        <dbReference type="ARBA" id="ARBA00034108"/>
    </source>
</evidence>
<dbReference type="PRINTS" id="PR00966">
    <property type="entry name" value="NIAPOTYPTASE"/>
</dbReference>
<comment type="function">
    <text evidence="29">Indispensable for virus replication.</text>
</comment>
<dbReference type="InterPro" id="IPR001456">
    <property type="entry name" value="HC-pro"/>
</dbReference>
<keyword evidence="34" id="KW-0812">Transmembrane</keyword>
<evidence type="ECO:0000256" key="9">
    <source>
        <dbReference type="ARBA" id="ARBA00022520"/>
    </source>
</evidence>
<evidence type="ECO:0000256" key="19">
    <source>
        <dbReference type="ARBA" id="ARBA00022806"/>
    </source>
</evidence>
<accession>A0A142FG83</accession>
<keyword evidence="15" id="KW-0808">Transferase</keyword>
<comment type="function">
    <text evidence="27">Involved in aphid transmission, cell-to-cell and systemis movement, encapsidation of the viral RNA and in the regulation of viral RNA amplification.</text>
</comment>
<keyword evidence="23" id="KW-0693">Viral RNA replication</keyword>
<dbReference type="GO" id="GO:0005524">
    <property type="term" value="F:ATP binding"/>
    <property type="evidence" value="ECO:0007669"/>
    <property type="project" value="UniProtKB-KW"/>
</dbReference>
<dbReference type="GO" id="GO:0019029">
    <property type="term" value="C:helical viral capsid"/>
    <property type="evidence" value="ECO:0007669"/>
    <property type="project" value="UniProtKB-KW"/>
</dbReference>
<dbReference type="InterPro" id="IPR001730">
    <property type="entry name" value="Potyv_NIa-pro_dom"/>
</dbReference>
<organism evidence="40 41">
    <name type="scientific">Yam chlorotic necrotic mosaic virus</name>
    <dbReference type="NCBI Taxonomy" id="596957"/>
    <lineage>
        <taxon>Viruses</taxon>
        <taxon>Riboviria</taxon>
        <taxon>Orthornavirae</taxon>
        <taxon>Pisuviricota</taxon>
        <taxon>Stelpaviricetes</taxon>
        <taxon>Patatavirales</taxon>
        <taxon>Potyviridae</taxon>
        <taxon>Macluravirus</taxon>
        <taxon>Macluravirus dioscoreaflavitessellati</taxon>
        <taxon>Yam chlorotic mosaic virus</taxon>
    </lineage>
</organism>
<dbReference type="InterPro" id="IPR043128">
    <property type="entry name" value="Rev_trsase/Diguanyl_cyclase"/>
</dbReference>
<evidence type="ECO:0000256" key="1">
    <source>
        <dbReference type="ARBA" id="ARBA00000785"/>
    </source>
</evidence>
<dbReference type="InterPro" id="IPR014001">
    <property type="entry name" value="Helicase_ATP-bd"/>
</dbReference>
<dbReference type="EMBL" id="KT724961">
    <property type="protein sequence ID" value="AMQ75908.1"/>
    <property type="molecule type" value="Genomic_RNA"/>
</dbReference>
<evidence type="ECO:0000256" key="11">
    <source>
        <dbReference type="ARBA" id="ARBA00022561"/>
    </source>
</evidence>
<feature type="domain" description="Peptidase C6" evidence="39">
    <location>
        <begin position="142"/>
        <end position="261"/>
    </location>
</feature>
<reference evidence="40 41" key="1">
    <citation type="journal article" date="2016" name="Arch. Virol.">
        <title>Complete genome sequence of yam chlorotic necrotic mosaic virus from Dioscorea parviflora.</title>
        <authorList>
            <person name="Zhang P."/>
            <person name="Peng J."/>
            <person name="Guo H."/>
            <person name="Chen J."/>
            <person name="Chen S."/>
            <person name="Wang J."/>
        </authorList>
    </citation>
    <scope>NUCLEOTIDE SEQUENCE [LARGE SCALE GENOMIC DNA]</scope>
    <source>
        <strain evidence="40">YS</strain>
    </source>
</reference>
<dbReference type="PROSITE" id="PS51194">
    <property type="entry name" value="HELICASE_CTER"/>
    <property type="match status" value="1"/>
</dbReference>
<evidence type="ECO:0000256" key="21">
    <source>
        <dbReference type="ARBA" id="ARBA00022840"/>
    </source>
</evidence>
<sequence>MATVKSDVNFKIENVDILSTHSMQMLTGRPLTIPDKTRAQLIDIVARRYQENGGTNSSDFVMLDGKGVLIANMCMAITKQTKFKDYKDGNISMPQQGSFADCDKAIKCVKVQQQHLLHTRLPANDYVFGGMSKSNAIPMIKNMVPKSGSCFLSVIVAMSYFVTPEFDEIFVETVKDVLHELGSWPTLKNVSKAMQFILAKVPILGMAPLPVVAISHEKKLIHVCDQRGVPNGWHILKIGTASELANAGLIKNSKISDHFVGSTEDVREDKMFYNRNINKVKSLMQLWKSPERFVDGMANDIELAVFIIMSPSLLAKLYNLLSKGASEALRLEALERANNNKIVVASLINAALQGIRIKMGETSLEKVWLHLLNVLTANLSIEESQRNNDILKACNMVYHEFVKEKNYMYHCEKQIYQLTDKQFEDMFCCSHTWQEEFCRKLSHLNIIKSVQQPSVKLRCFDDGITHKTIQLVTQHFIICFVRLLIFAQHTYSIMRFFFCLCACCWGFMSITNLVFMAFKAVVMRKLATNYEKLLIFACIFCLYEVGCFIIRHKKKSKELGTGKTQDLQAYGKSSEKQMMAAMAMITLFVHAFDMDLALMMSNSLNHVARLANMLTDTTTGWLTSGGGTQQLQMKLFDVALEVDETMSNEMEQQAVHDCSNETFASWINEQILVGNDNTRPLAYGRDDSVFYVTRDNAIEVGQDMCDTKNAWSQVIGQTGSGKSTRVPLSYYNKLQTISGRCRNILICEPTKATAQNVAAALSTQHGKQVFYKHEGKEQAGDPTIQVMTYGSAFYRSCNNPAFLSNFDAVFLDESHLISAHALSLESLLNKNNRVRKFYLSATPRKSFPQQTGTRRFEIFEHQVESGDVSDLISAIGTGSILDATKFGDKTLVFLSGKKECDRAAAKVNSTNTRVKAVSLHRDNFSTNYNRVCDELNQPGKCYIFATNILETGVTLNVDVVVDFGFTNAPTLNTTDKTLLLTKRRVTQAERKQRIGRAGRLKDGHAIIIGKTSTPFEVVSADVVFEAALLSFIYNLDVYVNAHFDQAWLSSITRDQAKTMMAFKISPFIMKDLVFANGHMRGEMLDFLKPHLHHSANIKATNYQCVNHIYESWPRLDHHSLFLDSQAHDSEVKRLSKMRVPFITHDITQLNLEQFTNCVEKYRPSVLTRWGRPVEQTTNVLMHVNQENIHSTIRIVNLLRFDYQQQILQKKQAQQLHKDSPFAYFFSTKVVNELENNIGKQIAMAQRNVAKLDKFISRLEMFATMNEMADDVEVTQQEMHEIGQCIDLQAEGSFNKENVNVILNLERLPQTTFRDAIVIGRKKAIWAVMILCCAAFAGLAWWLLWDDDEGLNNTENKERRDEICNHVLEMKGKAFNRDRRNPAMQDHFDTADFYMRDDEDFQTLRSRRKTSSGPNDAISPAMRYAMKSRPFITLYDINVDSEVASAEFQDHNGQAFYETANPLKNMNLVRKHLEEHKQKNGTQLFWSDESDFDIFCKITKTDGTVMKVKLTPHEPTKRSKHGTQGFSNMEDCYRQTGQAEILHHPTQALEMATRLPDNKTNLQIADMVGRVTMSEGTIHCILYKDFIIMPAHAMITKLPMEITFKHYTIKIGTLPEAYCFPGFDVMLIKRPTNLAPTRCHATLATATDGMIVQMLHKKSVSDKTTLTITAPIHQRPDWRWAHQIPTVSGMCGAPVIDVASGKIVGIHVMADSLKMHNVFETFSPDMMEILNTNDKKVHAKFHQARLMDWVFLPEAHGYEPSKIKGLQMEIFNFLSFPRDISMYTIENFNADATAGGLLKARKVEEPKEMPLGVSAINMKNVAYMNGLLNPKHTVTGESPYWKEFKRCHPRQVKGIEEFEDAYAPSVLSYDAYWKDLLKFNRVEHSKSGLNEEILRHATLCLVRQLKEAGFKPTRIRTVEEVLSDVQWGKAAGPMYAMKKLELCKDLTEEELVSLAIRCRTQLKRGHNCGVWNGSMKAELRTIEKVLQKKTRVFTAAPITTLIGSKFYVDDFNKQFYGTHLKANHTVGINKFQRGWEKLYTFLNKDGWLHGSGDGTRFDSSLDQFWFDLLYSIRVETFADEDKDEARVALGHMYREFVFTPIHTITGQVLVKTLGNNSGQPSTVVDNTLILMLSFLYAYIRKTGDTTCQHIDSRFKFVCNGDDNKYSVSQDFHATFGGDFSKEIAELGLTYEFDDLTEDITLNPYMSLVMMRTPGGIGFQLNPARIVSIVQWIKRGDVLQAAQAAFAAMIESFNDPWLFGILHLYLVWLICQYKDEIRYAMDNNLGAVCYMDAYQVYALHYDTQEDIEHDKIETHDAAQGFDEIQVDHVAPYINLQMDLTAPAPSTTPETSKSKGKEKVTEVFGQQQTGGTNQGTQPVEEPSNEPDTVDADDIEWRIPAIGKGVERYQIPRVKGKNVWNPRIIKKIAREQFTTTSQMVTQNQLEKWIEDVKRDLATTSNSDFYICLSSWCLWCANNGTSPELDTSQFMEIHANGQVTGVPIQIFVEPAILHGGLRKVMRRFSKMTSRMLAEGGRMTSWGIKRGFTDRALIPYAFDFFVQTETTPRTIREQLNQGKAAAIGRGTRRVMLLDGKIHGSRTSYERHTDGDQDEFEHGSLDDQRPALY</sequence>
<dbReference type="Gene3D" id="3.90.70.150">
    <property type="entry name" value="Helper component proteinase"/>
    <property type="match status" value="1"/>
</dbReference>
<dbReference type="GO" id="GO:0052170">
    <property type="term" value="P:symbiont-mediated suppression of host innate immune response"/>
    <property type="evidence" value="ECO:0007669"/>
    <property type="project" value="UniProtKB-KW"/>
</dbReference>
<keyword evidence="17" id="KW-0547">Nucleotide-binding</keyword>
<evidence type="ECO:0000256" key="29">
    <source>
        <dbReference type="ARBA" id="ARBA00034080"/>
    </source>
</evidence>
<feature type="compositionally biased region" description="Low complexity" evidence="33">
    <location>
        <begin position="2362"/>
        <end position="2374"/>
    </location>
</feature>
<protein>
    <submittedName>
        <fullName evidence="40">Polyprotein</fullName>
    </submittedName>
</protein>
<name>A0A142FG83_9POTY</name>
<keyword evidence="14" id="KW-0645">Protease</keyword>
<comment type="similarity">
    <text evidence="4">Belongs to the potyviridae genome polyprotein family.</text>
</comment>
<keyword evidence="10" id="KW-0597">Phosphoprotein</keyword>
<evidence type="ECO:0000256" key="6">
    <source>
        <dbReference type="ARBA" id="ARBA00022484"/>
    </source>
</evidence>
<feature type="transmembrane region" description="Helical" evidence="34">
    <location>
        <begin position="497"/>
        <end position="521"/>
    </location>
</feature>
<evidence type="ECO:0000313" key="41">
    <source>
        <dbReference type="Proteomes" id="UP000232839"/>
    </source>
</evidence>
<dbReference type="GO" id="GO:0003723">
    <property type="term" value="F:RNA binding"/>
    <property type="evidence" value="ECO:0007669"/>
    <property type="project" value="InterPro"/>
</dbReference>
<feature type="region of interest" description="Disordered" evidence="33">
    <location>
        <begin position="2338"/>
        <end position="2387"/>
    </location>
</feature>
<dbReference type="Pfam" id="PF00851">
    <property type="entry name" value="Peptidase_C6"/>
    <property type="match status" value="1"/>
</dbReference>
<feature type="active site" description="For helper component proteinase activity" evidence="32">
    <location>
        <position position="222"/>
    </location>
</feature>
<evidence type="ECO:0000256" key="10">
    <source>
        <dbReference type="ARBA" id="ARBA00022553"/>
    </source>
</evidence>
<dbReference type="Pfam" id="PF00680">
    <property type="entry name" value="RdRP_1"/>
    <property type="match status" value="1"/>
</dbReference>
<comment type="catalytic activity">
    <reaction evidence="1">
        <text>Hydrolyzes glutaminyl bonds, and activity is further restricted by preferences for the amino acids in P6 - P1' that vary with the species of potyvirus, e.g. Glu-Xaa-Xaa-Tyr-Xaa-Gln-|-(Ser or Gly) for the enzyme from tobacco etch virus. The natural substrate is the viral polyprotein, but other proteins and oligopeptides containing the appropriate consensus sequence are also cleaved.</text>
        <dbReference type="EC" id="3.4.22.44"/>
    </reaction>
</comment>
<keyword evidence="41" id="KW-1185">Reference proteome</keyword>
<feature type="domain" description="RdRp catalytic" evidence="35">
    <location>
        <begin position="2046"/>
        <end position="2174"/>
    </location>
</feature>
<feature type="region of interest" description="Disordered" evidence="33">
    <location>
        <begin position="2595"/>
        <end position="2622"/>
    </location>
</feature>
<evidence type="ECO:0000256" key="25">
    <source>
        <dbReference type="ARBA" id="ARBA00029399"/>
    </source>
</evidence>
<dbReference type="Pfam" id="PF00863">
    <property type="entry name" value="Peptidase_C4"/>
    <property type="match status" value="1"/>
</dbReference>
<evidence type="ECO:0000256" key="13">
    <source>
        <dbReference type="ARBA" id="ARBA00022632"/>
    </source>
</evidence>
<feature type="compositionally biased region" description="Basic and acidic residues" evidence="33">
    <location>
        <begin position="2349"/>
        <end position="2358"/>
    </location>
</feature>
<feature type="domain" description="Helicase C-terminal" evidence="37">
    <location>
        <begin position="867"/>
        <end position="1039"/>
    </location>
</feature>
<dbReference type="PROSITE" id="PS50507">
    <property type="entry name" value="RDRP_SSRNA_POS"/>
    <property type="match status" value="1"/>
</dbReference>
<keyword evidence="18" id="KW-0378">Hydrolase</keyword>
<dbReference type="GO" id="GO:0005198">
    <property type="term" value="F:structural molecule activity"/>
    <property type="evidence" value="ECO:0007669"/>
    <property type="project" value="InterPro"/>
</dbReference>
<keyword evidence="13" id="KW-1090">Inhibition of host innate immune response by virus</keyword>
<dbReference type="InterPro" id="IPR001205">
    <property type="entry name" value="RNA-dir_pol_C"/>
</dbReference>
<dbReference type="GO" id="GO:0006508">
    <property type="term" value="P:proteolysis"/>
    <property type="evidence" value="ECO:0007669"/>
    <property type="project" value="UniProtKB-KW"/>
</dbReference>
<comment type="function">
    <text evidence="25">Has RNA-binding and proteolytic activities.</text>
</comment>
<comment type="subcellular location">
    <subcellularLocation>
        <location evidence="30">Host cytoplasmic vesicle</location>
    </subcellularLocation>
    <subcellularLocation>
        <location evidence="3">Virion</location>
    </subcellularLocation>
</comment>
<evidence type="ECO:0000256" key="20">
    <source>
        <dbReference type="ARBA" id="ARBA00022807"/>
    </source>
</evidence>
<dbReference type="GO" id="GO:0044161">
    <property type="term" value="C:host cell cytoplasmic vesicle"/>
    <property type="evidence" value="ECO:0007669"/>
    <property type="project" value="UniProtKB-SubCell"/>
</dbReference>
<dbReference type="InterPro" id="IPR031159">
    <property type="entry name" value="HC_PRO_CPD_dom"/>
</dbReference>
<evidence type="ECO:0000256" key="32">
    <source>
        <dbReference type="PROSITE-ProRule" id="PRU01080"/>
    </source>
</evidence>
<dbReference type="Gene3D" id="3.40.50.300">
    <property type="entry name" value="P-loop containing nucleotide triphosphate hydrolases"/>
    <property type="match status" value="2"/>
</dbReference>
<evidence type="ECO:0000256" key="3">
    <source>
        <dbReference type="ARBA" id="ARBA00004328"/>
    </source>
</evidence>
<dbReference type="SMART" id="SM00490">
    <property type="entry name" value="HELICc"/>
    <property type="match status" value="1"/>
</dbReference>
<dbReference type="InterPro" id="IPR042308">
    <property type="entry name" value="HC_PRO_CPD_sf"/>
</dbReference>
<evidence type="ECO:0000256" key="16">
    <source>
        <dbReference type="ARBA" id="ARBA00022695"/>
    </source>
</evidence>
<dbReference type="RefSeq" id="YP_009507672.1">
    <property type="nucleotide sequence ID" value="NC_038561.1"/>
</dbReference>
<dbReference type="SUPFAM" id="SSF52540">
    <property type="entry name" value="P-loop containing nucleoside triphosphate hydrolases"/>
    <property type="match status" value="1"/>
</dbReference>
<evidence type="ECO:0000259" key="39">
    <source>
        <dbReference type="PROSITE" id="PS51744"/>
    </source>
</evidence>
<evidence type="ECO:0000259" key="38">
    <source>
        <dbReference type="PROSITE" id="PS51436"/>
    </source>
</evidence>
<dbReference type="InterPro" id="IPR007094">
    <property type="entry name" value="RNA-dir_pol_PSvirus"/>
</dbReference>
<dbReference type="GO" id="GO:0004386">
    <property type="term" value="F:helicase activity"/>
    <property type="evidence" value="ECO:0007669"/>
    <property type="project" value="UniProtKB-KW"/>
</dbReference>
<dbReference type="GeneID" id="37618665"/>
<feature type="compositionally biased region" description="Low complexity" evidence="33">
    <location>
        <begin position="2338"/>
        <end position="2348"/>
    </location>
</feature>
<keyword evidence="12" id="KW-0945">Host-virus interaction</keyword>
<dbReference type="GO" id="GO:0004197">
    <property type="term" value="F:cysteine-type endopeptidase activity"/>
    <property type="evidence" value="ECO:0007669"/>
    <property type="project" value="InterPro"/>
</dbReference>
<keyword evidence="11" id="KW-0167">Capsid protein</keyword>
<feature type="transmembrane region" description="Helical" evidence="34">
    <location>
        <begin position="468"/>
        <end position="485"/>
    </location>
</feature>
<comment type="function">
    <text evidence="26">An RNA-dependent RNA polymerase that plays an essential role in the virus replication.</text>
</comment>
<dbReference type="GO" id="GO:0006351">
    <property type="term" value="P:DNA-templated transcription"/>
    <property type="evidence" value="ECO:0007669"/>
    <property type="project" value="InterPro"/>
</dbReference>
<evidence type="ECO:0000256" key="26">
    <source>
        <dbReference type="ARBA" id="ARBA00029404"/>
    </source>
</evidence>
<evidence type="ECO:0000256" key="27">
    <source>
        <dbReference type="ARBA" id="ARBA00029405"/>
    </source>
</evidence>
<dbReference type="SUPFAM" id="SSF50494">
    <property type="entry name" value="Trypsin-like serine proteases"/>
    <property type="match status" value="1"/>
</dbReference>
<dbReference type="InterPro" id="IPR011545">
    <property type="entry name" value="DEAD/DEAH_box_helicase_dom"/>
</dbReference>
<evidence type="ECO:0000256" key="17">
    <source>
        <dbReference type="ARBA" id="ARBA00022741"/>
    </source>
</evidence>
<dbReference type="SUPFAM" id="SSF56672">
    <property type="entry name" value="DNA/RNA polymerases"/>
    <property type="match status" value="1"/>
</dbReference>
<keyword evidence="8" id="KW-1139">Helical capsid protein</keyword>
<keyword evidence="16" id="KW-0548">Nucleotidyltransferase</keyword>
<feature type="domain" description="Helicase ATP-binding" evidence="36">
    <location>
        <begin position="714"/>
        <end position="861"/>
    </location>
</feature>
<evidence type="ECO:0000313" key="40">
    <source>
        <dbReference type="EMBL" id="AMQ75908.1"/>
    </source>
</evidence>
<dbReference type="InterPro" id="IPR043504">
    <property type="entry name" value="Peptidase_S1_PA_chymotrypsin"/>
</dbReference>
<evidence type="ECO:0000256" key="8">
    <source>
        <dbReference type="ARBA" id="ARBA00022497"/>
    </source>
</evidence>
<dbReference type="Pfam" id="PF00767">
    <property type="entry name" value="Poty_coat"/>
    <property type="match status" value="1"/>
</dbReference>
<evidence type="ECO:0000256" key="7">
    <source>
        <dbReference type="ARBA" id="ARBA00022488"/>
    </source>
</evidence>
<keyword evidence="19" id="KW-0347">Helicase</keyword>
<evidence type="ECO:0000256" key="15">
    <source>
        <dbReference type="ARBA" id="ARBA00022679"/>
    </source>
</evidence>
<keyword evidence="34" id="KW-1133">Transmembrane helix</keyword>
<feature type="compositionally biased region" description="Basic and acidic residues" evidence="33">
    <location>
        <begin position="2597"/>
        <end position="2622"/>
    </location>
</feature>
<dbReference type="GO" id="GO:0016818">
    <property type="term" value="F:hydrolase activity, acting on acid anhydrides, in phosphorus-containing anhydrides"/>
    <property type="evidence" value="ECO:0007669"/>
    <property type="project" value="InterPro"/>
</dbReference>
<evidence type="ECO:0000256" key="23">
    <source>
        <dbReference type="ARBA" id="ARBA00022953"/>
    </source>
</evidence>
<evidence type="ECO:0000259" key="36">
    <source>
        <dbReference type="PROSITE" id="PS51192"/>
    </source>
</evidence>
<dbReference type="PROSITE" id="PS51744">
    <property type="entry name" value="HC_PRO_CPD"/>
    <property type="match status" value="1"/>
</dbReference>
<evidence type="ECO:0000256" key="5">
    <source>
        <dbReference type="ARBA" id="ARBA00022463"/>
    </source>
</evidence>
<comment type="function">
    <text evidence="31">Mediates the cap-independent, EIF4E-dependent translation of viral genomic RNAs. Binds to the cap-binding site of host EIF4E and thus interferes with the host EIF4E-dependent mRNA export and translation. VPg-RNA directly binds EIF4E and is a template for transcription. Also forms trimeric complexes with EIF4E-EIF4G, which are templates for translation.</text>
</comment>
<evidence type="ECO:0000256" key="24">
    <source>
        <dbReference type="ARBA" id="ARBA00023280"/>
    </source>
</evidence>
<keyword evidence="21" id="KW-0067">ATP-binding</keyword>
<evidence type="ECO:0000256" key="4">
    <source>
        <dbReference type="ARBA" id="ARBA00006064"/>
    </source>
</evidence>
<dbReference type="InterPro" id="IPR001592">
    <property type="entry name" value="Poty_coat"/>
</dbReference>
<evidence type="ECO:0000256" key="31">
    <source>
        <dbReference type="ARBA" id="ARBA00045403"/>
    </source>
</evidence>
<dbReference type="GO" id="GO:0039694">
    <property type="term" value="P:viral RNA genome replication"/>
    <property type="evidence" value="ECO:0007669"/>
    <property type="project" value="InterPro"/>
</dbReference>
<dbReference type="InterPro" id="IPR027417">
    <property type="entry name" value="P-loop_NTPase"/>
</dbReference>